<evidence type="ECO:0000313" key="19">
    <source>
        <dbReference type="Ensembl" id="ENSMMNP00015021890.1"/>
    </source>
</evidence>
<evidence type="ECO:0000256" key="10">
    <source>
        <dbReference type="ARBA" id="ARBA00022771"/>
    </source>
</evidence>
<keyword evidence="12" id="KW-0862">Zinc</keyword>
<dbReference type="Proteomes" id="UP000694561">
    <property type="component" value="Unplaced"/>
</dbReference>
<evidence type="ECO:0000313" key="20">
    <source>
        <dbReference type="Proteomes" id="UP000694561"/>
    </source>
</evidence>
<keyword evidence="14" id="KW-1133">Transmembrane helix</keyword>
<evidence type="ECO:0000256" key="1">
    <source>
        <dbReference type="ARBA" id="ARBA00000900"/>
    </source>
</evidence>
<dbReference type="GO" id="GO:0005778">
    <property type="term" value="C:peroxisomal membrane"/>
    <property type="evidence" value="ECO:0007669"/>
    <property type="project" value="UniProtKB-SubCell"/>
</dbReference>
<dbReference type="GO" id="GO:0016558">
    <property type="term" value="P:protein import into peroxisome matrix"/>
    <property type="evidence" value="ECO:0007669"/>
    <property type="project" value="InterPro"/>
</dbReference>
<feature type="compositionally biased region" description="Polar residues" evidence="17">
    <location>
        <begin position="482"/>
        <end position="491"/>
    </location>
</feature>
<sequence>MAPAAASPPEVVRAAQKDDYYRGGLRSAAGGTLHSLAGAKKWLEWRREVELVSDVAYFGLTTLAGYQTLGEEYVSILQVDPTQGRVPSRLRRGILVALHTVLPYLLDKALLHLEHELQADGDGAWPSRGSLAPSARGQSGTRRWMRRCTAALTEQQQGTLLRAVLVFRQGLGCLQRLHVAWFYIHGAFYHLAKRFTGITYELQRASSFQNLAVHAVPGGAQALDGHALRPPVLLGLHHPLGRHQGERPERRPPGHPRCTGPAACLHSRACSVGGGLFLKAPGWDGGRELRWPEACCDSSAPKRKAPATHLGTLGARAACSALRSQGVGSRGPEQGALPPYSCTGFREGPVPGPRVPPPRLSLGPEVKPASLLGCPVHTLPKEPSSGPAGRGGCSLLRGVQAALRGPGAHACLAGKGLTFPGQEGPGPEGGDRGPVSSHPETLRGSGQPRSFRGQAPSLVPSHPWPGHLLAGHRPCSAPRLPASSQKNVFLS</sequence>
<reference evidence="19" key="1">
    <citation type="submission" date="2025-08" db="UniProtKB">
        <authorList>
            <consortium name="Ensembl"/>
        </authorList>
    </citation>
    <scope>IDENTIFICATION</scope>
</reference>
<evidence type="ECO:0000256" key="4">
    <source>
        <dbReference type="ARBA" id="ARBA00008704"/>
    </source>
</evidence>
<comment type="subcellular location">
    <subcellularLocation>
        <location evidence="2">Peroxisome membrane</location>
        <topology evidence="2">Multi-pass membrane protein</topology>
    </subcellularLocation>
</comment>
<evidence type="ECO:0000256" key="7">
    <source>
        <dbReference type="ARBA" id="ARBA00022679"/>
    </source>
</evidence>
<comment type="similarity">
    <text evidence="4">Belongs to the pex2/pex10/pex12 family.</text>
</comment>
<dbReference type="InterPro" id="IPR025654">
    <property type="entry name" value="PEX2/10"/>
</dbReference>
<name>A0A8C6BVK0_MONMO</name>
<keyword evidence="16" id="KW-0576">Peroxisome</keyword>
<evidence type="ECO:0000256" key="9">
    <source>
        <dbReference type="ARBA" id="ARBA00022723"/>
    </source>
</evidence>
<organism evidence="19 20">
    <name type="scientific">Monodon monoceros</name>
    <name type="common">Narwhal</name>
    <name type="synonym">Ceratodon monodon</name>
    <dbReference type="NCBI Taxonomy" id="40151"/>
    <lineage>
        <taxon>Eukaryota</taxon>
        <taxon>Metazoa</taxon>
        <taxon>Chordata</taxon>
        <taxon>Craniata</taxon>
        <taxon>Vertebrata</taxon>
        <taxon>Euteleostomi</taxon>
        <taxon>Mammalia</taxon>
        <taxon>Eutheria</taxon>
        <taxon>Laurasiatheria</taxon>
        <taxon>Artiodactyla</taxon>
        <taxon>Whippomorpha</taxon>
        <taxon>Cetacea</taxon>
        <taxon>Odontoceti</taxon>
        <taxon>Monodontidae</taxon>
        <taxon>Monodon</taxon>
    </lineage>
</organism>
<dbReference type="GO" id="GO:0008270">
    <property type="term" value="F:zinc ion binding"/>
    <property type="evidence" value="ECO:0007669"/>
    <property type="project" value="UniProtKB-KW"/>
</dbReference>
<protein>
    <recommendedName>
        <fullName evidence="5">RING-type E3 ubiquitin transferase</fullName>
        <ecNumber evidence="5">2.3.2.27</ecNumber>
    </recommendedName>
</protein>
<keyword evidence="8" id="KW-0812">Transmembrane</keyword>
<feature type="domain" description="Pex N-terminal" evidence="18">
    <location>
        <begin position="18"/>
        <end position="202"/>
    </location>
</feature>
<evidence type="ECO:0000256" key="14">
    <source>
        <dbReference type="ARBA" id="ARBA00022989"/>
    </source>
</evidence>
<evidence type="ECO:0000256" key="5">
    <source>
        <dbReference type="ARBA" id="ARBA00012483"/>
    </source>
</evidence>
<proteinExistence type="inferred from homology"/>
<keyword evidence="6" id="KW-0813">Transport</keyword>
<evidence type="ECO:0000256" key="13">
    <source>
        <dbReference type="ARBA" id="ARBA00022927"/>
    </source>
</evidence>
<dbReference type="Ensembl" id="ENSMMNT00015024060.1">
    <property type="protein sequence ID" value="ENSMMNP00015021890.1"/>
    <property type="gene ID" value="ENSMMNG00015016127.1"/>
</dbReference>
<comment type="catalytic activity">
    <reaction evidence="1">
        <text>S-ubiquitinyl-[E2 ubiquitin-conjugating enzyme]-L-cysteine + [acceptor protein]-L-lysine = [E2 ubiquitin-conjugating enzyme]-L-cysteine + N(6)-ubiquitinyl-[acceptor protein]-L-lysine.</text>
        <dbReference type="EC" id="2.3.2.27"/>
    </reaction>
</comment>
<dbReference type="PANTHER" id="PTHR23350">
    <property type="entry name" value="PEROXISOME ASSEMBLY PROTEIN 10"/>
    <property type="match status" value="1"/>
</dbReference>
<evidence type="ECO:0000256" key="17">
    <source>
        <dbReference type="SAM" id="MobiDB-lite"/>
    </source>
</evidence>
<keyword evidence="9" id="KW-0479">Metal-binding</keyword>
<evidence type="ECO:0000256" key="12">
    <source>
        <dbReference type="ARBA" id="ARBA00022833"/>
    </source>
</evidence>
<accession>A0A8C6BVK0</accession>
<evidence type="ECO:0000256" key="16">
    <source>
        <dbReference type="ARBA" id="ARBA00023140"/>
    </source>
</evidence>
<keyword evidence="20" id="KW-1185">Reference proteome</keyword>
<dbReference type="GeneTree" id="ENSGT00510000048446"/>
<dbReference type="PANTHER" id="PTHR23350:SF0">
    <property type="entry name" value="PEROXISOME BIOGENESIS FACTOR 10"/>
    <property type="match status" value="1"/>
</dbReference>
<reference evidence="19" key="2">
    <citation type="submission" date="2025-09" db="UniProtKB">
        <authorList>
            <consortium name="Ensembl"/>
        </authorList>
    </citation>
    <scope>IDENTIFICATION</scope>
</reference>
<evidence type="ECO:0000256" key="2">
    <source>
        <dbReference type="ARBA" id="ARBA00004585"/>
    </source>
</evidence>
<dbReference type="Pfam" id="PF04757">
    <property type="entry name" value="Pex2_Pex12"/>
    <property type="match status" value="1"/>
</dbReference>
<keyword evidence="13" id="KW-0653">Protein transport</keyword>
<keyword evidence="7" id="KW-0808">Transferase</keyword>
<evidence type="ECO:0000256" key="8">
    <source>
        <dbReference type="ARBA" id="ARBA00022692"/>
    </source>
</evidence>
<comment type="pathway">
    <text evidence="3">Protein modification; protein ubiquitination.</text>
</comment>
<keyword evidence="15" id="KW-0472">Membrane</keyword>
<gene>
    <name evidence="19" type="primary">PEX10</name>
</gene>
<evidence type="ECO:0000256" key="11">
    <source>
        <dbReference type="ARBA" id="ARBA00022786"/>
    </source>
</evidence>
<evidence type="ECO:0000256" key="15">
    <source>
        <dbReference type="ARBA" id="ARBA00023136"/>
    </source>
</evidence>
<feature type="region of interest" description="Disordered" evidence="17">
    <location>
        <begin position="418"/>
        <end position="491"/>
    </location>
</feature>
<dbReference type="InterPro" id="IPR006845">
    <property type="entry name" value="Pex_N"/>
</dbReference>
<evidence type="ECO:0000256" key="6">
    <source>
        <dbReference type="ARBA" id="ARBA00022448"/>
    </source>
</evidence>
<evidence type="ECO:0000256" key="3">
    <source>
        <dbReference type="ARBA" id="ARBA00004906"/>
    </source>
</evidence>
<dbReference type="GO" id="GO:0061630">
    <property type="term" value="F:ubiquitin protein ligase activity"/>
    <property type="evidence" value="ECO:0007669"/>
    <property type="project" value="UniProtKB-EC"/>
</dbReference>
<dbReference type="AlphaFoldDB" id="A0A8C6BVK0"/>
<keyword evidence="11" id="KW-0833">Ubl conjugation pathway</keyword>
<keyword evidence="10" id="KW-0863">Zinc-finger</keyword>
<evidence type="ECO:0000259" key="18">
    <source>
        <dbReference type="Pfam" id="PF04757"/>
    </source>
</evidence>
<dbReference type="EC" id="2.3.2.27" evidence="5"/>